<reference evidence="2" key="1">
    <citation type="journal article" date="2019" name="Int. J. Syst. Evol. Microbiol.">
        <title>The Global Catalogue of Microorganisms (GCM) 10K type strain sequencing project: providing services to taxonomists for standard genome sequencing and annotation.</title>
        <authorList>
            <consortium name="The Broad Institute Genomics Platform"/>
            <consortium name="The Broad Institute Genome Sequencing Center for Infectious Disease"/>
            <person name="Wu L."/>
            <person name="Ma J."/>
        </authorList>
    </citation>
    <scope>NUCLEOTIDE SEQUENCE [LARGE SCALE GENOMIC DNA]</scope>
    <source>
        <strain evidence="2">JCM 11574</strain>
    </source>
</reference>
<dbReference type="EMBL" id="BAAAVM010000128">
    <property type="protein sequence ID" value="GAA2777256.1"/>
    <property type="molecule type" value="Genomic_DNA"/>
</dbReference>
<organism evidence="1 2">
    <name type="scientific">Streptomyces rameus</name>
    <dbReference type="NCBI Taxonomy" id="68261"/>
    <lineage>
        <taxon>Bacteria</taxon>
        <taxon>Bacillati</taxon>
        <taxon>Actinomycetota</taxon>
        <taxon>Actinomycetes</taxon>
        <taxon>Kitasatosporales</taxon>
        <taxon>Streptomycetaceae</taxon>
        <taxon>Streptomyces</taxon>
    </lineage>
</organism>
<evidence type="ECO:0000313" key="2">
    <source>
        <dbReference type="Proteomes" id="UP001500893"/>
    </source>
</evidence>
<accession>A0ABP6HJ12</accession>
<dbReference type="Gene3D" id="2.80.10.50">
    <property type="match status" value="1"/>
</dbReference>
<evidence type="ECO:0000313" key="1">
    <source>
        <dbReference type="EMBL" id="GAA2777256.1"/>
    </source>
</evidence>
<proteinExistence type="predicted"/>
<name>A0ABP6HJ12_9ACTN</name>
<gene>
    <name evidence="1" type="ORF">GCM10010521_65020</name>
</gene>
<sequence length="190" mass="20634">MANELHYGDRIHLQNLYQGDGGYLDTNGTSSLPGAKYAVSTATVPNRGPGTGTWEVLSGACKKTGDIVLSGDVIYLRNLYQDDGGYLDVNSLATPNQKTYGGLYDVSTSWGKDRGDSTSRWQIFDQSASPQDGAVRFNDTVQLWNLHLGRGGFLETNDTSSASGARYDVDTNYYSNRGGSNVTLWKILQA</sequence>
<keyword evidence="2" id="KW-1185">Reference proteome</keyword>
<comment type="caution">
    <text evidence="1">The sequence shown here is derived from an EMBL/GenBank/DDBJ whole genome shotgun (WGS) entry which is preliminary data.</text>
</comment>
<dbReference type="RefSeq" id="WP_345058797.1">
    <property type="nucleotide sequence ID" value="NZ_BAAAVM010000128.1"/>
</dbReference>
<protein>
    <submittedName>
        <fullName evidence="1">Uncharacterized protein</fullName>
    </submittedName>
</protein>
<dbReference type="Proteomes" id="UP001500893">
    <property type="component" value="Unassembled WGS sequence"/>
</dbReference>